<protein>
    <recommendedName>
        <fullName evidence="5">Arsenate reductase</fullName>
    </recommendedName>
</protein>
<dbReference type="PATRIC" id="fig|1384054.3.peg.1362"/>
<evidence type="ECO:0008006" key="5">
    <source>
        <dbReference type="Google" id="ProtNLM"/>
    </source>
</evidence>
<comment type="similarity">
    <text evidence="1 2">Belongs to the ArsC family.</text>
</comment>
<reference evidence="3 4" key="1">
    <citation type="submission" date="2013-09" db="EMBL/GenBank/DDBJ databases">
        <title>Genome sequencing of Arenimonas malthae.</title>
        <authorList>
            <person name="Chen F."/>
            <person name="Wang G."/>
        </authorList>
    </citation>
    <scope>NUCLEOTIDE SEQUENCE [LARGE SCALE GENOMIC DNA]</scope>
    <source>
        <strain evidence="3 4">CC-JY-1</strain>
    </source>
</reference>
<dbReference type="eggNOG" id="COG1393">
    <property type="taxonomic scope" value="Bacteria"/>
</dbReference>
<organism evidence="3 4">
    <name type="scientific">Arenimonas malthae CC-JY-1</name>
    <dbReference type="NCBI Taxonomy" id="1384054"/>
    <lineage>
        <taxon>Bacteria</taxon>
        <taxon>Pseudomonadati</taxon>
        <taxon>Pseudomonadota</taxon>
        <taxon>Gammaproteobacteria</taxon>
        <taxon>Lysobacterales</taxon>
        <taxon>Lysobacteraceae</taxon>
        <taxon>Arenimonas</taxon>
    </lineage>
</organism>
<evidence type="ECO:0000313" key="3">
    <source>
        <dbReference type="EMBL" id="KFN48196.1"/>
    </source>
</evidence>
<dbReference type="InterPro" id="IPR036249">
    <property type="entry name" value="Thioredoxin-like_sf"/>
</dbReference>
<dbReference type="Pfam" id="PF03960">
    <property type="entry name" value="ArsC"/>
    <property type="match status" value="1"/>
</dbReference>
<proteinExistence type="inferred from homology"/>
<dbReference type="RefSeq" id="WP_043802724.1">
    <property type="nucleotide sequence ID" value="NZ_AVCH01000153.1"/>
</dbReference>
<dbReference type="PANTHER" id="PTHR30041:SF4">
    <property type="entry name" value="ARSENATE REDUCTASE"/>
    <property type="match status" value="1"/>
</dbReference>
<dbReference type="OrthoDB" id="9790554at2"/>
<dbReference type="Gene3D" id="3.40.30.10">
    <property type="entry name" value="Glutaredoxin"/>
    <property type="match status" value="1"/>
</dbReference>
<dbReference type="AlphaFoldDB" id="A0A091B8X7"/>
<evidence type="ECO:0000256" key="1">
    <source>
        <dbReference type="ARBA" id="ARBA00007198"/>
    </source>
</evidence>
<sequence>MKLWHNARCSKSREAVAWLAARGLEARVVDYLGQPPTAADVLALLAKLGGDPRALVRFKEDEARALGLAPGDERPAKEWAALLAAHPRLIERPVLEVGERAVIGRPVERFQEIL</sequence>
<dbReference type="STRING" id="1384054.N790_06735"/>
<keyword evidence="4" id="KW-1185">Reference proteome</keyword>
<accession>A0A091B8X7</accession>
<dbReference type="InterPro" id="IPR006660">
    <property type="entry name" value="Arsenate_reductase-like"/>
</dbReference>
<dbReference type="PANTHER" id="PTHR30041">
    <property type="entry name" value="ARSENATE REDUCTASE"/>
    <property type="match status" value="1"/>
</dbReference>
<dbReference type="Proteomes" id="UP000029392">
    <property type="component" value="Unassembled WGS sequence"/>
</dbReference>
<dbReference type="PROSITE" id="PS51353">
    <property type="entry name" value="ARSC"/>
    <property type="match status" value="1"/>
</dbReference>
<evidence type="ECO:0000256" key="2">
    <source>
        <dbReference type="PROSITE-ProRule" id="PRU01282"/>
    </source>
</evidence>
<dbReference type="EMBL" id="AVCH01000153">
    <property type="protein sequence ID" value="KFN48196.1"/>
    <property type="molecule type" value="Genomic_DNA"/>
</dbReference>
<dbReference type="SUPFAM" id="SSF52833">
    <property type="entry name" value="Thioredoxin-like"/>
    <property type="match status" value="1"/>
</dbReference>
<comment type="caution">
    <text evidence="3">The sequence shown here is derived from an EMBL/GenBank/DDBJ whole genome shotgun (WGS) entry which is preliminary data.</text>
</comment>
<evidence type="ECO:0000313" key="4">
    <source>
        <dbReference type="Proteomes" id="UP000029392"/>
    </source>
</evidence>
<name>A0A091B8X7_9GAMM</name>
<gene>
    <name evidence="3" type="ORF">N790_06735</name>
</gene>